<dbReference type="InterPro" id="IPR050931">
    <property type="entry name" value="Mito_Protein_Transport_Metaxin"/>
</dbReference>
<organism evidence="2 3">
    <name type="scientific">Pseudovibrio axinellae</name>
    <dbReference type="NCBI Taxonomy" id="989403"/>
    <lineage>
        <taxon>Bacteria</taxon>
        <taxon>Pseudomonadati</taxon>
        <taxon>Pseudomonadota</taxon>
        <taxon>Alphaproteobacteria</taxon>
        <taxon>Hyphomicrobiales</taxon>
        <taxon>Stappiaceae</taxon>
        <taxon>Pseudovibrio</taxon>
    </lineage>
</organism>
<protein>
    <recommendedName>
        <fullName evidence="1">GST C-terminal domain-containing protein</fullName>
    </recommendedName>
</protein>
<dbReference type="Proteomes" id="UP000076577">
    <property type="component" value="Unassembled WGS sequence"/>
</dbReference>
<dbReference type="SUPFAM" id="SSF52833">
    <property type="entry name" value="Thioredoxin-like"/>
    <property type="match status" value="1"/>
</dbReference>
<dbReference type="Pfam" id="PF17171">
    <property type="entry name" value="GST_C_6"/>
    <property type="match status" value="1"/>
</dbReference>
<dbReference type="RefSeq" id="WP_068006687.1">
    <property type="nucleotide sequence ID" value="NZ_FOFM01000006.1"/>
</dbReference>
<dbReference type="PANTHER" id="PTHR12289:SF41">
    <property type="entry name" value="FAILED AXON CONNECTIONS-RELATED"/>
    <property type="match status" value="1"/>
</dbReference>
<dbReference type="CDD" id="cd03193">
    <property type="entry name" value="GST_C_Metaxin"/>
    <property type="match status" value="1"/>
</dbReference>
<dbReference type="EMBL" id="LMCB01000024">
    <property type="protein sequence ID" value="KZL17969.1"/>
    <property type="molecule type" value="Genomic_DNA"/>
</dbReference>
<reference evidence="2 3" key="1">
    <citation type="journal article" date="2016" name="Front. Microbiol.">
        <title>Comparative Genomic Analysis Reveals a Diverse Repertoire of Genes Involved in Prokaryote-Eukaryote Interactions within the Pseudovibrio Genus.</title>
        <authorList>
            <person name="Romano S."/>
            <person name="Fernandez-Guerra A."/>
            <person name="Reen F.J."/>
            <person name="Glockner F.O."/>
            <person name="Crowley S.P."/>
            <person name="O'Sullivan O."/>
            <person name="Cotter P.D."/>
            <person name="Adams C."/>
            <person name="Dobson A.D."/>
            <person name="O'Gara F."/>
        </authorList>
    </citation>
    <scope>NUCLEOTIDE SEQUENCE [LARGE SCALE GENOMIC DNA]</scope>
    <source>
        <strain evidence="2 3">Ad2</strain>
    </source>
</reference>
<comment type="caution">
    <text evidence="2">The sequence shown here is derived from an EMBL/GenBank/DDBJ whole genome shotgun (WGS) entry which is preliminary data.</text>
</comment>
<dbReference type="InterPro" id="IPR036249">
    <property type="entry name" value="Thioredoxin-like_sf"/>
</dbReference>
<dbReference type="InterPro" id="IPR012336">
    <property type="entry name" value="Thioredoxin-like_fold"/>
</dbReference>
<dbReference type="PROSITE" id="PS50405">
    <property type="entry name" value="GST_CTER"/>
    <property type="match status" value="1"/>
</dbReference>
<keyword evidence="3" id="KW-1185">Reference proteome</keyword>
<dbReference type="InterPro" id="IPR010987">
    <property type="entry name" value="Glutathione-S-Trfase_C-like"/>
</dbReference>
<dbReference type="SFLD" id="SFLDS00019">
    <property type="entry name" value="Glutathione_Transferase_(cytos"/>
    <property type="match status" value="1"/>
</dbReference>
<sequence length="239" mass="26560">MLTHMKFSAELNDISASPFCMKIDILLAMAGLQHEESIGPEAVMKAPKGKLPVMKDGEELIADSEFIKKLLETKYNADFSGGYTEAELAVAHAFTRMAEHSLYFVTVCTRWLPDENFAIIEKEFFGFMPDQMRSTFANKARDTVRKKTNHHGYGQHTLEERLALGRDDLQAIATQLGDKPYLMGETPCFADAAVGAQILGTLADLPDSSSKETTEKFPNLVAYAERIKKTYPVRAKTAA</sequence>
<evidence type="ECO:0000313" key="3">
    <source>
        <dbReference type="Proteomes" id="UP000076577"/>
    </source>
</evidence>
<dbReference type="InterPro" id="IPR040079">
    <property type="entry name" value="Glutathione_S-Trfase"/>
</dbReference>
<dbReference type="Gene3D" id="1.20.1050.10">
    <property type="match status" value="1"/>
</dbReference>
<dbReference type="STRING" id="989403.SAMN05421798_106278"/>
<dbReference type="Gene3D" id="3.40.30.10">
    <property type="entry name" value="Glutaredoxin"/>
    <property type="match status" value="1"/>
</dbReference>
<dbReference type="PANTHER" id="PTHR12289">
    <property type="entry name" value="METAXIN RELATED"/>
    <property type="match status" value="1"/>
</dbReference>
<dbReference type="SUPFAM" id="SSF47616">
    <property type="entry name" value="GST C-terminal domain-like"/>
    <property type="match status" value="1"/>
</dbReference>
<dbReference type="AlphaFoldDB" id="A0A165XRG5"/>
<proteinExistence type="predicted"/>
<evidence type="ECO:0000313" key="2">
    <source>
        <dbReference type="EMBL" id="KZL17969.1"/>
    </source>
</evidence>
<dbReference type="SFLD" id="SFLDG01200">
    <property type="entry name" value="SUF1.1"/>
    <property type="match status" value="1"/>
</dbReference>
<dbReference type="OrthoDB" id="7664269at2"/>
<name>A0A165XRG5_9HYPH</name>
<accession>A0A165XRG5</accession>
<gene>
    <name evidence="2" type="ORF">PsAD2_02702</name>
</gene>
<dbReference type="InterPro" id="IPR026928">
    <property type="entry name" value="FAX/IsoI-like"/>
</dbReference>
<dbReference type="Pfam" id="PF17172">
    <property type="entry name" value="GST_N_4"/>
    <property type="match status" value="1"/>
</dbReference>
<dbReference type="PATRIC" id="fig|989403.3.peg.2898"/>
<feature type="domain" description="GST C-terminal" evidence="1">
    <location>
        <begin position="114"/>
        <end position="239"/>
    </location>
</feature>
<evidence type="ECO:0000259" key="1">
    <source>
        <dbReference type="PROSITE" id="PS50405"/>
    </source>
</evidence>
<dbReference type="SFLD" id="SFLDG01180">
    <property type="entry name" value="SUF1"/>
    <property type="match status" value="1"/>
</dbReference>
<dbReference type="InterPro" id="IPR033468">
    <property type="entry name" value="Metaxin_GST"/>
</dbReference>
<dbReference type="InterPro" id="IPR036282">
    <property type="entry name" value="Glutathione-S-Trfase_C_sf"/>
</dbReference>